<gene>
    <name evidence="2" type="ORF">JOD01_001484</name>
</gene>
<dbReference type="Pfam" id="PF00583">
    <property type="entry name" value="Acetyltransf_1"/>
    <property type="match status" value="1"/>
</dbReference>
<dbReference type="InterPro" id="IPR000182">
    <property type="entry name" value="GNAT_dom"/>
</dbReference>
<reference evidence="2" key="1">
    <citation type="submission" date="2021-01" db="EMBL/GenBank/DDBJ databases">
        <title>Genomic Encyclopedia of Type Strains, Phase IV (KMG-IV): sequencing the most valuable type-strain genomes for metagenomic binning, comparative biology and taxonomic classification.</title>
        <authorList>
            <person name="Goeker M."/>
        </authorList>
    </citation>
    <scope>NUCLEOTIDE SEQUENCE</scope>
    <source>
        <strain evidence="2">DSM 25523</strain>
    </source>
</reference>
<dbReference type="AlphaFoldDB" id="A0A938XT00"/>
<comment type="caution">
    <text evidence="2">The sequence shown here is derived from an EMBL/GenBank/DDBJ whole genome shotgun (WGS) entry which is preliminary data.</text>
</comment>
<dbReference type="Gene3D" id="3.40.630.30">
    <property type="match status" value="1"/>
</dbReference>
<evidence type="ECO:0000313" key="2">
    <source>
        <dbReference type="EMBL" id="MBM7589883.1"/>
    </source>
</evidence>
<dbReference type="InterPro" id="IPR016181">
    <property type="entry name" value="Acyl_CoA_acyltransferase"/>
</dbReference>
<dbReference type="RefSeq" id="WP_204517609.1">
    <property type="nucleotide sequence ID" value="NZ_BAABIN010000007.1"/>
</dbReference>
<name>A0A938XT00_9BACL</name>
<dbReference type="Proteomes" id="UP000717624">
    <property type="component" value="Unassembled WGS sequence"/>
</dbReference>
<organism evidence="2 3">
    <name type="scientific">Brevibacillus fulvus</name>
    <dbReference type="NCBI Taxonomy" id="1125967"/>
    <lineage>
        <taxon>Bacteria</taxon>
        <taxon>Bacillati</taxon>
        <taxon>Bacillota</taxon>
        <taxon>Bacilli</taxon>
        <taxon>Bacillales</taxon>
        <taxon>Paenibacillaceae</taxon>
        <taxon>Brevibacillus</taxon>
    </lineage>
</organism>
<keyword evidence="3" id="KW-1185">Reference proteome</keyword>
<dbReference type="SUPFAM" id="SSF55729">
    <property type="entry name" value="Acyl-CoA N-acyltransferases (Nat)"/>
    <property type="match status" value="1"/>
</dbReference>
<dbReference type="PROSITE" id="PS51186">
    <property type="entry name" value="GNAT"/>
    <property type="match status" value="1"/>
</dbReference>
<dbReference type="CDD" id="cd04301">
    <property type="entry name" value="NAT_SF"/>
    <property type="match status" value="1"/>
</dbReference>
<evidence type="ECO:0000313" key="3">
    <source>
        <dbReference type="Proteomes" id="UP000717624"/>
    </source>
</evidence>
<feature type="domain" description="N-acetyltransferase" evidence="1">
    <location>
        <begin position="7"/>
        <end position="164"/>
    </location>
</feature>
<sequence length="189" mass="22107">MDEITYQLAVQWDEAAWLAAEPIYEQAFPDGRKSREIIRRMFARRLCQLHTIWQGADIVGMALSGLDEQAGALVVDYLAIRQDLRGRGLGHLLLEQIGRWACTLPGCKGMIVEVEAESSEENRRRVRFWEANGFHLTAYIHKYIWVPEPYQAMYRNFDERHPLPKEGKQLFRIITRFHEKAYRRSLADS</sequence>
<proteinExistence type="predicted"/>
<dbReference type="GO" id="GO:0016747">
    <property type="term" value="F:acyltransferase activity, transferring groups other than amino-acyl groups"/>
    <property type="evidence" value="ECO:0007669"/>
    <property type="project" value="InterPro"/>
</dbReference>
<protein>
    <submittedName>
        <fullName evidence="2">GNAT superfamily N-acetyltransferase</fullName>
    </submittedName>
</protein>
<accession>A0A938XT00</accession>
<dbReference type="EMBL" id="JAFBEB010000004">
    <property type="protein sequence ID" value="MBM7589883.1"/>
    <property type="molecule type" value="Genomic_DNA"/>
</dbReference>
<evidence type="ECO:0000259" key="1">
    <source>
        <dbReference type="PROSITE" id="PS51186"/>
    </source>
</evidence>